<feature type="compositionally biased region" description="Basic and acidic residues" evidence="1">
    <location>
        <begin position="476"/>
        <end position="490"/>
    </location>
</feature>
<dbReference type="InterPro" id="IPR025486">
    <property type="entry name" value="DUF4378"/>
</dbReference>
<evidence type="ECO:0000259" key="3">
    <source>
        <dbReference type="Pfam" id="PF14383"/>
    </source>
</evidence>
<proteinExistence type="predicted"/>
<dbReference type="Pfam" id="PF14383">
    <property type="entry name" value="VARLMGL"/>
    <property type="match status" value="1"/>
</dbReference>
<feature type="region of interest" description="Disordered" evidence="1">
    <location>
        <begin position="476"/>
        <end position="518"/>
    </location>
</feature>
<evidence type="ECO:0000256" key="1">
    <source>
        <dbReference type="SAM" id="MobiDB-lite"/>
    </source>
</evidence>
<evidence type="ECO:0000313" key="5">
    <source>
        <dbReference type="Proteomes" id="UP000639772"/>
    </source>
</evidence>
<feature type="domain" description="DUF4378" evidence="2">
    <location>
        <begin position="723"/>
        <end position="864"/>
    </location>
</feature>
<dbReference type="PANTHER" id="PTHR40836:SF4">
    <property type="entry name" value="RB1-INDUCIBLE COILED-COIL PROTEIN"/>
    <property type="match status" value="1"/>
</dbReference>
<organism evidence="4 5">
    <name type="scientific">Vanilla planifolia</name>
    <name type="common">Vanilla</name>
    <dbReference type="NCBI Taxonomy" id="51239"/>
    <lineage>
        <taxon>Eukaryota</taxon>
        <taxon>Viridiplantae</taxon>
        <taxon>Streptophyta</taxon>
        <taxon>Embryophyta</taxon>
        <taxon>Tracheophyta</taxon>
        <taxon>Spermatophyta</taxon>
        <taxon>Magnoliopsida</taxon>
        <taxon>Liliopsida</taxon>
        <taxon>Asparagales</taxon>
        <taxon>Orchidaceae</taxon>
        <taxon>Vanilloideae</taxon>
        <taxon>Vanilleae</taxon>
        <taxon>Vanilla</taxon>
    </lineage>
</organism>
<dbReference type="EMBL" id="JADCNM010000012">
    <property type="protein sequence ID" value="KAG0459254.1"/>
    <property type="molecule type" value="Genomic_DNA"/>
</dbReference>
<gene>
    <name evidence="4" type="ORF">HPP92_022382</name>
</gene>
<name>A0A835PX85_VANPL</name>
<dbReference type="PANTHER" id="PTHR40836">
    <property type="entry name" value="RB1-INDUCIBLE COILED-COIL PROTEIN"/>
    <property type="match status" value="1"/>
</dbReference>
<protein>
    <recommendedName>
        <fullName evidence="6">DUF3741 domain-containing protein</fullName>
    </recommendedName>
</protein>
<comment type="caution">
    <text evidence="4">The sequence shown here is derived from an EMBL/GenBank/DDBJ whole genome shotgun (WGS) entry which is preliminary data.</text>
</comment>
<feature type="compositionally biased region" description="Polar residues" evidence="1">
    <location>
        <begin position="168"/>
        <end position="189"/>
    </location>
</feature>
<feature type="region of interest" description="Disordered" evidence="1">
    <location>
        <begin position="151"/>
        <end position="213"/>
    </location>
</feature>
<dbReference type="Proteomes" id="UP000639772">
    <property type="component" value="Chromosome 12"/>
</dbReference>
<sequence length="870" mass="97876">MNFSSKGFTFLPFHPRPPFFPLSLGSVSLAAVWRSSQLRHFPSTGNQKAGASLRIHGWEVKLFFGVEVPLNSLDMPMKATSSHQDISENFMAKQTFSKTNFRRNVSPIKMMINEKIGDRENPKRGPGVVARLMGMDSLPTETRPAIHLKEHYEENPRKFISREPRFTGNKTESGSLSSNTLKQPKVESSLNHDNHYSNPSTKSLSSVKPLRREHPQEELLQKFKKDFEAWQASKAWGFSSNLDQNEIGQQQKDEHVLAMQNFDMEKRERFLSSERFQVQKKPKEIEAYASVNKQDGNLSEQCMPRTKDDVTMKKKLLASSLDPVSKSSFHEKISRSCSPARIVILKPTTDMKEEMNESWRGPSEVLGKGSSMEDFLEEVKERLRLEMEGKGRKESIKRGVGTHASLHERPADPKQLARDVAKHMRESARDFGAPMMRSESTKIYMDDFNLKEKEVFEAMKRETRKLIPHMMKNVVKDDYDDNNEKDKSNDQRVGNSLMQDDERTASNSVLSKELEKRGLLDTETMSPPNFIRSFSAPATGTDFRKLILEDRHLVMRSPGLRDDVASESDSAAFNKNKKDGFNIKGKVSNLTKSFSFKGKIFGKKAPSAWESNADIFNCVSPTETVPTVVRNLGELQDNPTEVPPSPASFSSSPINFHLGHASLVETPCVRGNSSQVTCELSISLPERINQPEKLGSKGTEEVATEAQLNNNGEVTSTEGHAESYVRNILEVSGLCKDWPLSNQVFSSLRGKTKPIDSWVFDEVEEKYRKHGKADDDKSGVSLNGINVGRKVMFDLASEALLSVLGVHMTQLLSKEMPPNTKLLDVVLHQMNMYAKPKVDQSLSVDKLLALDVKLAPSLTAFDEDNISIVK</sequence>
<feature type="compositionally biased region" description="Basic and acidic residues" evidence="1">
    <location>
        <begin position="151"/>
        <end position="165"/>
    </location>
</feature>
<accession>A0A835PX85</accession>
<feature type="compositionally biased region" description="Polar residues" evidence="1">
    <location>
        <begin position="196"/>
        <end position="206"/>
    </location>
</feature>
<dbReference type="InterPro" id="IPR032795">
    <property type="entry name" value="DUF3741-assoc"/>
</dbReference>
<dbReference type="AlphaFoldDB" id="A0A835PX85"/>
<feature type="domain" description="DUF3741" evidence="3">
    <location>
        <begin position="117"/>
        <end position="143"/>
    </location>
</feature>
<dbReference type="Pfam" id="PF14309">
    <property type="entry name" value="DUF4378"/>
    <property type="match status" value="1"/>
</dbReference>
<evidence type="ECO:0008006" key="6">
    <source>
        <dbReference type="Google" id="ProtNLM"/>
    </source>
</evidence>
<reference evidence="4 5" key="1">
    <citation type="journal article" date="2020" name="Nat. Food">
        <title>A phased Vanilla planifolia genome enables genetic improvement of flavour and production.</title>
        <authorList>
            <person name="Hasing T."/>
            <person name="Tang H."/>
            <person name="Brym M."/>
            <person name="Khazi F."/>
            <person name="Huang T."/>
            <person name="Chambers A.H."/>
        </authorList>
    </citation>
    <scope>NUCLEOTIDE SEQUENCE [LARGE SCALE GENOMIC DNA]</scope>
    <source>
        <tissue evidence="4">Leaf</tissue>
    </source>
</reference>
<evidence type="ECO:0000313" key="4">
    <source>
        <dbReference type="EMBL" id="KAG0459254.1"/>
    </source>
</evidence>
<evidence type="ECO:0000259" key="2">
    <source>
        <dbReference type="Pfam" id="PF14309"/>
    </source>
</evidence>
<dbReference type="OrthoDB" id="446244at2759"/>